<dbReference type="Proteomes" id="UP000321168">
    <property type="component" value="Unassembled WGS sequence"/>
</dbReference>
<dbReference type="CDD" id="cd20170">
    <property type="entry name" value="Peptidase_M90-like"/>
    <property type="match status" value="1"/>
</dbReference>
<dbReference type="PANTHER" id="PTHR30164:SF2">
    <property type="entry name" value="PROTEIN MTFA"/>
    <property type="match status" value="1"/>
</dbReference>
<dbReference type="GO" id="GO:0008237">
    <property type="term" value="F:metallopeptidase activity"/>
    <property type="evidence" value="ECO:0007669"/>
    <property type="project" value="InterPro"/>
</dbReference>
<proteinExistence type="predicted"/>
<dbReference type="PANTHER" id="PTHR30164">
    <property type="entry name" value="MTFA PEPTIDASE"/>
    <property type="match status" value="1"/>
</dbReference>
<dbReference type="OrthoDB" id="9786424at2"/>
<dbReference type="AlphaFoldDB" id="A0A5C6V0V2"/>
<name>A0A5C6V0V2_9FLAO</name>
<sequence length="246" mass="29349">MRLKYKIHHFFTSKRTLANCHRMLNRWNPYYAGLSPELQKAFQLRILHFQRNTVFECAPGLNLTNQMELIISGGFVQLTFGFKKDVLDVFNYIYLAAKPYSYRHIAGKFKGDVNPHKHRVTLTWPYVEKGFVIPDDGLNLVLHEFAHCLYYENQLDEGMGQFLDNQGMKDWHFYAAKKRKRILNGDQRLFRTYAAKNMLEMFAVSAEVFFEQPKHFARKEPRLYDSMCKLYNQDPRNWENPRLKEF</sequence>
<organism evidence="1 2">
    <name type="scientific">Luteibaculum oceani</name>
    <dbReference type="NCBI Taxonomy" id="1294296"/>
    <lineage>
        <taxon>Bacteria</taxon>
        <taxon>Pseudomonadati</taxon>
        <taxon>Bacteroidota</taxon>
        <taxon>Flavobacteriia</taxon>
        <taxon>Flavobacteriales</taxon>
        <taxon>Luteibaculaceae</taxon>
        <taxon>Luteibaculum</taxon>
    </lineage>
</organism>
<dbReference type="Gene3D" id="3.40.390.10">
    <property type="entry name" value="Collagenase (Catalytic Domain)"/>
    <property type="match status" value="1"/>
</dbReference>
<dbReference type="InterPro" id="IPR042252">
    <property type="entry name" value="MtfA_N"/>
</dbReference>
<comment type="caution">
    <text evidence="1">The sequence shown here is derived from an EMBL/GenBank/DDBJ whole genome shotgun (WGS) entry which is preliminary data.</text>
</comment>
<protein>
    <submittedName>
        <fullName evidence="1">Zinc-dependent peptidase</fullName>
    </submittedName>
</protein>
<dbReference type="RefSeq" id="WP_147014601.1">
    <property type="nucleotide sequence ID" value="NZ_VORB01000006.1"/>
</dbReference>
<reference evidence="1 2" key="1">
    <citation type="submission" date="2019-08" db="EMBL/GenBank/DDBJ databases">
        <title>Genome of Luteibaculum oceani JCM 18817.</title>
        <authorList>
            <person name="Bowman J.P."/>
        </authorList>
    </citation>
    <scope>NUCLEOTIDE SEQUENCE [LARGE SCALE GENOMIC DNA]</scope>
    <source>
        <strain evidence="1 2">JCM 18817</strain>
    </source>
</reference>
<keyword evidence="2" id="KW-1185">Reference proteome</keyword>
<dbReference type="Gene3D" id="1.10.472.150">
    <property type="entry name" value="Glucose-regulated metallo-peptidase M90, N-terminal domain"/>
    <property type="match status" value="1"/>
</dbReference>
<accession>A0A5C6V0V2</accession>
<dbReference type="GO" id="GO:0005829">
    <property type="term" value="C:cytosol"/>
    <property type="evidence" value="ECO:0007669"/>
    <property type="project" value="TreeGrafter"/>
</dbReference>
<evidence type="ECO:0000313" key="1">
    <source>
        <dbReference type="EMBL" id="TXC78574.1"/>
    </source>
</evidence>
<dbReference type="GO" id="GO:0004177">
    <property type="term" value="F:aminopeptidase activity"/>
    <property type="evidence" value="ECO:0007669"/>
    <property type="project" value="TreeGrafter"/>
</dbReference>
<dbReference type="InterPro" id="IPR010384">
    <property type="entry name" value="MtfA_fam"/>
</dbReference>
<dbReference type="InterPro" id="IPR024079">
    <property type="entry name" value="MetalloPept_cat_dom_sf"/>
</dbReference>
<evidence type="ECO:0000313" key="2">
    <source>
        <dbReference type="Proteomes" id="UP000321168"/>
    </source>
</evidence>
<dbReference type="Pfam" id="PF06167">
    <property type="entry name" value="Peptidase_M90"/>
    <property type="match status" value="1"/>
</dbReference>
<dbReference type="EMBL" id="VORB01000006">
    <property type="protein sequence ID" value="TXC78574.1"/>
    <property type="molecule type" value="Genomic_DNA"/>
</dbReference>
<gene>
    <name evidence="1" type="ORF">FRX97_07605</name>
</gene>
<dbReference type="SUPFAM" id="SSF55486">
    <property type="entry name" value="Metalloproteases ('zincins'), catalytic domain"/>
    <property type="match status" value="1"/>
</dbReference>